<dbReference type="SMART" id="SM00245">
    <property type="entry name" value="TSPc"/>
    <property type="match status" value="1"/>
</dbReference>
<keyword evidence="6" id="KW-1133">Transmembrane helix</keyword>
<evidence type="ECO:0000256" key="4">
    <source>
        <dbReference type="ARBA" id="ARBA00022825"/>
    </source>
</evidence>
<dbReference type="PANTHER" id="PTHR32060">
    <property type="entry name" value="TAIL-SPECIFIC PROTEASE"/>
    <property type="match status" value="1"/>
</dbReference>
<dbReference type="Pfam" id="PF03572">
    <property type="entry name" value="Peptidase_S41"/>
    <property type="match status" value="1"/>
</dbReference>
<keyword evidence="6" id="KW-0812">Transmembrane</keyword>
<dbReference type="CDD" id="cd07560">
    <property type="entry name" value="Peptidase_S41_CPP"/>
    <property type="match status" value="1"/>
</dbReference>
<reference evidence="8 9" key="1">
    <citation type="journal article" date="2016" name="Nat. Commun.">
        <title>Thousands of microbial genomes shed light on interconnected biogeochemical processes in an aquifer system.</title>
        <authorList>
            <person name="Anantharaman K."/>
            <person name="Brown C.T."/>
            <person name="Hug L.A."/>
            <person name="Sharon I."/>
            <person name="Castelle C.J."/>
            <person name="Probst A.J."/>
            <person name="Thomas B.C."/>
            <person name="Singh A."/>
            <person name="Wilkins M.J."/>
            <person name="Karaoz U."/>
            <person name="Brodie E.L."/>
            <person name="Williams K.H."/>
            <person name="Hubbard S.S."/>
            <person name="Banfield J.F."/>
        </authorList>
    </citation>
    <scope>NUCLEOTIDE SEQUENCE [LARGE SCALE GENOMIC DNA]</scope>
</reference>
<dbReference type="PANTHER" id="PTHR32060:SF30">
    <property type="entry name" value="CARBOXY-TERMINAL PROCESSING PROTEASE CTPA"/>
    <property type="match status" value="1"/>
</dbReference>
<dbReference type="InterPro" id="IPR004447">
    <property type="entry name" value="Peptidase_S41A"/>
</dbReference>
<evidence type="ECO:0000256" key="1">
    <source>
        <dbReference type="ARBA" id="ARBA00009179"/>
    </source>
</evidence>
<name>A0A1F4VKU0_UNCKA</name>
<dbReference type="NCBIfam" id="TIGR00225">
    <property type="entry name" value="prc"/>
    <property type="match status" value="1"/>
</dbReference>
<accession>A0A1F4VKU0</accession>
<dbReference type="Gene3D" id="3.30.750.44">
    <property type="match status" value="1"/>
</dbReference>
<dbReference type="GO" id="GO:0006508">
    <property type="term" value="P:proteolysis"/>
    <property type="evidence" value="ECO:0007669"/>
    <property type="project" value="UniProtKB-KW"/>
</dbReference>
<dbReference type="GO" id="GO:0008236">
    <property type="term" value="F:serine-type peptidase activity"/>
    <property type="evidence" value="ECO:0007669"/>
    <property type="project" value="UniProtKB-KW"/>
</dbReference>
<dbReference type="GO" id="GO:0004175">
    <property type="term" value="F:endopeptidase activity"/>
    <property type="evidence" value="ECO:0007669"/>
    <property type="project" value="TreeGrafter"/>
</dbReference>
<dbReference type="InterPro" id="IPR036034">
    <property type="entry name" value="PDZ_sf"/>
</dbReference>
<dbReference type="GO" id="GO:0030288">
    <property type="term" value="C:outer membrane-bounded periplasmic space"/>
    <property type="evidence" value="ECO:0007669"/>
    <property type="project" value="TreeGrafter"/>
</dbReference>
<dbReference type="STRING" id="1802630.A3H26_03980"/>
<evidence type="ECO:0000256" key="6">
    <source>
        <dbReference type="SAM" id="Phobius"/>
    </source>
</evidence>
<dbReference type="InterPro" id="IPR029045">
    <property type="entry name" value="ClpP/crotonase-like_dom_sf"/>
</dbReference>
<dbReference type="PROSITE" id="PS50106">
    <property type="entry name" value="PDZ"/>
    <property type="match status" value="1"/>
</dbReference>
<comment type="caution">
    <text evidence="8">The sequence shown here is derived from an EMBL/GenBank/DDBJ whole genome shotgun (WGS) entry which is preliminary data.</text>
</comment>
<gene>
    <name evidence="8" type="ORF">A3H26_03980</name>
</gene>
<dbReference type="Pfam" id="PF22694">
    <property type="entry name" value="CtpB_N-like"/>
    <property type="match status" value="1"/>
</dbReference>
<dbReference type="SMART" id="SM00228">
    <property type="entry name" value="PDZ"/>
    <property type="match status" value="1"/>
</dbReference>
<evidence type="ECO:0000256" key="2">
    <source>
        <dbReference type="ARBA" id="ARBA00022670"/>
    </source>
</evidence>
<dbReference type="FunFam" id="2.30.42.10:FF:000063">
    <property type="entry name" value="Peptidase, S41 family"/>
    <property type="match status" value="1"/>
</dbReference>
<evidence type="ECO:0000313" key="8">
    <source>
        <dbReference type="EMBL" id="OGC57590.1"/>
    </source>
</evidence>
<evidence type="ECO:0000256" key="5">
    <source>
        <dbReference type="RuleBase" id="RU004404"/>
    </source>
</evidence>
<keyword evidence="2 5" id="KW-0645">Protease</keyword>
<dbReference type="InterPro" id="IPR001478">
    <property type="entry name" value="PDZ"/>
</dbReference>
<comment type="similarity">
    <text evidence="1 5">Belongs to the peptidase S41A family.</text>
</comment>
<feature type="domain" description="PDZ" evidence="7">
    <location>
        <begin position="106"/>
        <end position="174"/>
    </location>
</feature>
<keyword evidence="3 5" id="KW-0378">Hydrolase</keyword>
<dbReference type="SUPFAM" id="SSF50156">
    <property type="entry name" value="PDZ domain-like"/>
    <property type="match status" value="1"/>
</dbReference>
<proteinExistence type="inferred from homology"/>
<protein>
    <recommendedName>
        <fullName evidence="7">PDZ domain-containing protein</fullName>
    </recommendedName>
</protein>
<sequence length="404" mass="43971">MNKFAKFQIFVTLLLFTVGAFYGGYYFGKRGYLFELKKNPPEVRVINRSPSNDKVDFSLFWKVWDLLGQNYLERPLDGKKMLYGAIKGMVNSLGDPYTSFLEPPVNVIVNNSLNGRYEGIGAELGMKDNQIIVVAPLDGSPAKEAGVKSGDKILEIAGESTVGKTLTDAVSKIRGEAGTFITLTLQRGGDKPFNVTIKRGQIVTKSVIWEDKGNGIAYMRINTFGEETNNDWSKVASEVNVKMNDLNAVIIDLRGNPGGYLQSAVYIAGEFYSGKPVLFEESATGVQTPLNADRTGSFVNLPVVVLVDGGSASASEILTAALKANVNATIVGTKSFGKGTIQTTKDFEDGSGIHITVAKWLTPEKVWVHKKGITPDVVVERTEEELKKGIDSQLDKAIEVAKKL</sequence>
<dbReference type="InterPro" id="IPR005151">
    <property type="entry name" value="Tail-specific_protease"/>
</dbReference>
<dbReference type="AlphaFoldDB" id="A0A1F4VKU0"/>
<dbReference type="InterPro" id="IPR041489">
    <property type="entry name" value="PDZ_6"/>
</dbReference>
<dbReference type="Proteomes" id="UP000177763">
    <property type="component" value="Unassembled WGS sequence"/>
</dbReference>
<feature type="transmembrane region" description="Helical" evidence="6">
    <location>
        <begin position="7"/>
        <end position="28"/>
    </location>
</feature>
<organism evidence="8 9">
    <name type="scientific">candidate division WWE3 bacterium RIFCSPLOWO2_12_FULL_36_10</name>
    <dbReference type="NCBI Taxonomy" id="1802630"/>
    <lineage>
        <taxon>Bacteria</taxon>
        <taxon>Katanobacteria</taxon>
    </lineage>
</organism>
<dbReference type="InterPro" id="IPR055210">
    <property type="entry name" value="CtpA/B_N"/>
</dbReference>
<keyword evidence="4 5" id="KW-0720">Serine protease</keyword>
<dbReference type="CDD" id="cd06782">
    <property type="entry name" value="cpPDZ_CPP-like"/>
    <property type="match status" value="1"/>
</dbReference>
<dbReference type="Gene3D" id="3.90.226.10">
    <property type="entry name" value="2-enoyl-CoA Hydratase, Chain A, domain 1"/>
    <property type="match status" value="1"/>
</dbReference>
<dbReference type="GO" id="GO:0007165">
    <property type="term" value="P:signal transduction"/>
    <property type="evidence" value="ECO:0007669"/>
    <property type="project" value="TreeGrafter"/>
</dbReference>
<dbReference type="Gene3D" id="2.30.42.10">
    <property type="match status" value="1"/>
</dbReference>
<evidence type="ECO:0000313" key="9">
    <source>
        <dbReference type="Proteomes" id="UP000177763"/>
    </source>
</evidence>
<dbReference type="SUPFAM" id="SSF52096">
    <property type="entry name" value="ClpP/crotonase"/>
    <property type="match status" value="1"/>
</dbReference>
<evidence type="ECO:0000256" key="3">
    <source>
        <dbReference type="ARBA" id="ARBA00022801"/>
    </source>
</evidence>
<evidence type="ECO:0000259" key="7">
    <source>
        <dbReference type="PROSITE" id="PS50106"/>
    </source>
</evidence>
<dbReference type="EMBL" id="MEVN01000009">
    <property type="protein sequence ID" value="OGC57590.1"/>
    <property type="molecule type" value="Genomic_DNA"/>
</dbReference>
<dbReference type="Pfam" id="PF17820">
    <property type="entry name" value="PDZ_6"/>
    <property type="match status" value="1"/>
</dbReference>
<keyword evidence="6" id="KW-0472">Membrane</keyword>